<reference evidence="3" key="1">
    <citation type="submission" date="2014-04" db="EMBL/GenBank/DDBJ databases">
        <title>Evolutionary Origins and Diversification of the Mycorrhizal Mutualists.</title>
        <authorList>
            <consortium name="DOE Joint Genome Institute"/>
            <consortium name="Mycorrhizal Genomics Consortium"/>
            <person name="Kohler A."/>
            <person name="Kuo A."/>
            <person name="Nagy L.G."/>
            <person name="Floudas D."/>
            <person name="Copeland A."/>
            <person name="Barry K.W."/>
            <person name="Cichocki N."/>
            <person name="Veneault-Fourrey C."/>
            <person name="LaButti K."/>
            <person name="Lindquist E.A."/>
            <person name="Lipzen A."/>
            <person name="Lundell T."/>
            <person name="Morin E."/>
            <person name="Murat C."/>
            <person name="Riley R."/>
            <person name="Ohm R."/>
            <person name="Sun H."/>
            <person name="Tunlid A."/>
            <person name="Henrissat B."/>
            <person name="Grigoriev I.V."/>
            <person name="Hibbett D.S."/>
            <person name="Martin F."/>
        </authorList>
    </citation>
    <scope>NUCLEOTIDE SEQUENCE [LARGE SCALE GENOMIC DNA]</scope>
    <source>
        <strain evidence="3">FD-334 SS-4</strain>
    </source>
</reference>
<organism evidence="2 3">
    <name type="scientific">Hypholoma sublateritium (strain FD-334 SS-4)</name>
    <dbReference type="NCBI Taxonomy" id="945553"/>
    <lineage>
        <taxon>Eukaryota</taxon>
        <taxon>Fungi</taxon>
        <taxon>Dikarya</taxon>
        <taxon>Basidiomycota</taxon>
        <taxon>Agaricomycotina</taxon>
        <taxon>Agaricomycetes</taxon>
        <taxon>Agaricomycetidae</taxon>
        <taxon>Agaricales</taxon>
        <taxon>Agaricineae</taxon>
        <taxon>Strophariaceae</taxon>
        <taxon>Hypholoma</taxon>
    </lineage>
</organism>
<accession>A0A0D2PSM1</accession>
<evidence type="ECO:0000256" key="1">
    <source>
        <dbReference type="SAM" id="MobiDB-lite"/>
    </source>
</evidence>
<feature type="non-terminal residue" evidence="2">
    <location>
        <position position="1"/>
    </location>
</feature>
<gene>
    <name evidence="2" type="ORF">HYPSUDRAFT_138619</name>
</gene>
<keyword evidence="3" id="KW-1185">Reference proteome</keyword>
<dbReference type="OrthoDB" id="2757952at2759"/>
<evidence type="ECO:0000313" key="2">
    <source>
        <dbReference type="EMBL" id="KJA22735.1"/>
    </source>
</evidence>
<proteinExistence type="predicted"/>
<sequence length="241" mass="27812">DQILRAAQQYFTTMKLGYKKQNDSAVAAKSAVHIHRNAVSGRKRTKKSHRVQALVRFKDKHNIPTEDTSLERLLDLTYMSDEENLCGNIDQDTWQKEADKYKNRGQLVWERIRVLWRTTKLTKLYYALDKLLHEDQDLPVTKRPKQAHVYFHGFRANAVNTLPGRSTTIPSYIVDEQWMAATHNTDLLLDVRPPANAWATLVIEDEELDRADLLAIEKWEKELTEEPPVDTSTSEPDGSAE</sequence>
<feature type="compositionally biased region" description="Polar residues" evidence="1">
    <location>
        <begin position="230"/>
        <end position="241"/>
    </location>
</feature>
<protein>
    <submittedName>
        <fullName evidence="2">Uncharacterized protein</fullName>
    </submittedName>
</protein>
<dbReference type="Proteomes" id="UP000054270">
    <property type="component" value="Unassembled WGS sequence"/>
</dbReference>
<dbReference type="OMA" id="MAATHNT"/>
<feature type="region of interest" description="Disordered" evidence="1">
    <location>
        <begin position="221"/>
        <end position="241"/>
    </location>
</feature>
<dbReference type="AlphaFoldDB" id="A0A0D2PSM1"/>
<name>A0A0D2PSM1_HYPSF</name>
<dbReference type="EMBL" id="KN817547">
    <property type="protein sequence ID" value="KJA22735.1"/>
    <property type="molecule type" value="Genomic_DNA"/>
</dbReference>
<evidence type="ECO:0000313" key="3">
    <source>
        <dbReference type="Proteomes" id="UP000054270"/>
    </source>
</evidence>